<evidence type="ECO:0000313" key="6">
    <source>
        <dbReference type="EMBL" id="GMG86402.1"/>
    </source>
</evidence>
<dbReference type="SUPFAM" id="SSF46785">
    <property type="entry name" value="Winged helix' DNA-binding domain"/>
    <property type="match status" value="1"/>
</dbReference>
<accession>A0ABQ6LWD3</accession>
<dbReference type="Pfam" id="PF00126">
    <property type="entry name" value="HTH_1"/>
    <property type="match status" value="1"/>
</dbReference>
<evidence type="ECO:0000313" key="7">
    <source>
        <dbReference type="Proteomes" id="UP001224392"/>
    </source>
</evidence>
<sequence>MLLTRRRLPLNAMRAFEVAARHCNLRLAAQELGVSHSAVSRQIKQLEALLQLDLFDRSHNRLSLTSSGRQLYTGVSEGLDRIAESVLYLDPDSVEGSLVVASTPSIGAGWLVSVITSFCQRFPDIDIRLTNIEPRQQELPRDVDIAICYGKPEAGGRKIETLFREQYFPACHRALLNETGPIRRPQDLLQLPLLHDQHGLWRRWFSLFDIDAEIPQRIFFEDSFQVLTAIRSGFGVGLVEQIDVQGELERGELVRLFDETVHSAEQHYLLTDDDKRATMRAKLFVQYLKENLQACTKLHQQSAR</sequence>
<dbReference type="RefSeq" id="WP_285762922.1">
    <property type="nucleotide sequence ID" value="NZ_BSYJ01000002.1"/>
</dbReference>
<dbReference type="SUPFAM" id="SSF53850">
    <property type="entry name" value="Periplasmic binding protein-like II"/>
    <property type="match status" value="1"/>
</dbReference>
<organism evidence="6 7">
    <name type="scientific">Biformimicrobium ophioploci</name>
    <dbReference type="NCBI Taxonomy" id="3036711"/>
    <lineage>
        <taxon>Bacteria</taxon>
        <taxon>Pseudomonadati</taxon>
        <taxon>Pseudomonadota</taxon>
        <taxon>Gammaproteobacteria</taxon>
        <taxon>Cellvibrionales</taxon>
        <taxon>Microbulbiferaceae</taxon>
        <taxon>Biformimicrobium</taxon>
    </lineage>
</organism>
<dbReference type="InterPro" id="IPR005119">
    <property type="entry name" value="LysR_subst-bd"/>
</dbReference>
<evidence type="ECO:0000259" key="5">
    <source>
        <dbReference type="PROSITE" id="PS50931"/>
    </source>
</evidence>
<proteinExistence type="inferred from homology"/>
<name>A0ABQ6LWD3_9GAMM</name>
<dbReference type="Pfam" id="PF03466">
    <property type="entry name" value="LysR_substrate"/>
    <property type="match status" value="1"/>
</dbReference>
<protein>
    <submittedName>
        <fullName evidence="6">Transcriptional regulator GcvA</fullName>
    </submittedName>
</protein>
<comment type="caution">
    <text evidence="6">The sequence shown here is derived from an EMBL/GenBank/DDBJ whole genome shotgun (WGS) entry which is preliminary data.</text>
</comment>
<feature type="domain" description="HTH lysR-type" evidence="5">
    <location>
        <begin position="8"/>
        <end position="65"/>
    </location>
</feature>
<keyword evidence="7" id="KW-1185">Reference proteome</keyword>
<dbReference type="InterPro" id="IPR036390">
    <property type="entry name" value="WH_DNA-bd_sf"/>
</dbReference>
<dbReference type="EMBL" id="BSYJ01000002">
    <property type="protein sequence ID" value="GMG86402.1"/>
    <property type="molecule type" value="Genomic_DNA"/>
</dbReference>
<evidence type="ECO:0000256" key="3">
    <source>
        <dbReference type="ARBA" id="ARBA00023125"/>
    </source>
</evidence>
<dbReference type="Gene3D" id="1.10.10.10">
    <property type="entry name" value="Winged helix-like DNA-binding domain superfamily/Winged helix DNA-binding domain"/>
    <property type="match status" value="1"/>
</dbReference>
<dbReference type="InterPro" id="IPR036388">
    <property type="entry name" value="WH-like_DNA-bd_sf"/>
</dbReference>
<dbReference type="PANTHER" id="PTHR30537:SF74">
    <property type="entry name" value="HTH-TYPE TRANSCRIPTIONAL REGULATOR TRPI"/>
    <property type="match status" value="1"/>
</dbReference>
<dbReference type="InterPro" id="IPR000847">
    <property type="entry name" value="LysR_HTH_N"/>
</dbReference>
<dbReference type="PANTHER" id="PTHR30537">
    <property type="entry name" value="HTH-TYPE TRANSCRIPTIONAL REGULATOR"/>
    <property type="match status" value="1"/>
</dbReference>
<keyword evidence="4" id="KW-0804">Transcription</keyword>
<dbReference type="Proteomes" id="UP001224392">
    <property type="component" value="Unassembled WGS sequence"/>
</dbReference>
<keyword evidence="2" id="KW-0805">Transcription regulation</keyword>
<dbReference type="PROSITE" id="PS50931">
    <property type="entry name" value="HTH_LYSR"/>
    <property type="match status" value="1"/>
</dbReference>
<comment type="similarity">
    <text evidence="1">Belongs to the LysR transcriptional regulatory family.</text>
</comment>
<dbReference type="Gene3D" id="3.40.190.10">
    <property type="entry name" value="Periplasmic binding protein-like II"/>
    <property type="match status" value="2"/>
</dbReference>
<evidence type="ECO:0000256" key="4">
    <source>
        <dbReference type="ARBA" id="ARBA00023163"/>
    </source>
</evidence>
<keyword evidence="3" id="KW-0238">DNA-binding</keyword>
<dbReference type="InterPro" id="IPR058163">
    <property type="entry name" value="LysR-type_TF_proteobact-type"/>
</dbReference>
<reference evidence="6 7" key="1">
    <citation type="submission" date="2023-04" db="EMBL/GenBank/DDBJ databases">
        <title>Marinobulbifer ophiurae gen. nov., sp. Nov., isolate from tissue of brittle star Ophioplocus japonicus.</title>
        <authorList>
            <person name="Kawano K."/>
            <person name="Sawayama S."/>
            <person name="Nakagawa S."/>
        </authorList>
    </citation>
    <scope>NUCLEOTIDE SEQUENCE [LARGE SCALE GENOMIC DNA]</scope>
    <source>
        <strain evidence="6 7">NKW57</strain>
    </source>
</reference>
<evidence type="ECO:0000256" key="2">
    <source>
        <dbReference type="ARBA" id="ARBA00023015"/>
    </source>
</evidence>
<gene>
    <name evidence="6" type="ORF">MNKW57_07230</name>
</gene>
<evidence type="ECO:0000256" key="1">
    <source>
        <dbReference type="ARBA" id="ARBA00009437"/>
    </source>
</evidence>